<reference evidence="4 7" key="1">
    <citation type="submission" date="2009-10" db="EMBL/GenBank/DDBJ databases">
        <title>Complete sequence of Fibrobacter succinogenes subsp. succinogenes S85.</title>
        <authorList>
            <consortium name="US DOE Joint Genome Institute"/>
            <person name="Lucas S."/>
            <person name="Copeland A."/>
            <person name="Lapidus A."/>
            <person name="Glavina del Rio T."/>
            <person name="Tice H."/>
            <person name="Bruce D."/>
            <person name="Goodwin L."/>
            <person name="Pitluck S."/>
            <person name="Chertkov O."/>
            <person name="Detter J.C."/>
            <person name="Han C."/>
            <person name="Tapia R."/>
            <person name="Larimer F."/>
            <person name="Land M."/>
            <person name="Hauser L."/>
            <person name="Kyrpides N."/>
            <person name="Mikhailova N."/>
            <person name="Weimer P.J."/>
            <person name="Stevenson D.M."/>
            <person name="Boyum J."/>
            <person name="Brumm P.I."/>
            <person name="Mead D."/>
        </authorList>
    </citation>
    <scope>NUCLEOTIDE SEQUENCE [LARGE SCALE GENOMIC DNA]</scope>
    <source>
        <strain evidence="7">ATCC 19169 / S85</strain>
        <strain evidence="4">S85</strain>
    </source>
</reference>
<dbReference type="GO" id="GO:0016020">
    <property type="term" value="C:membrane"/>
    <property type="evidence" value="ECO:0007669"/>
    <property type="project" value="UniProtKB-UniRule"/>
</dbReference>
<feature type="transmembrane region" description="Helical" evidence="2">
    <location>
        <begin position="25"/>
        <end position="44"/>
    </location>
</feature>
<dbReference type="AlphaFoldDB" id="C9RPV6"/>
<evidence type="ECO:0000313" key="4">
    <source>
        <dbReference type="EMBL" id="ACX76638.1"/>
    </source>
</evidence>
<evidence type="ECO:0000259" key="3">
    <source>
        <dbReference type="PROSITE" id="PS51123"/>
    </source>
</evidence>
<dbReference type="EMBL" id="CP001792">
    <property type="protein sequence ID" value="ACX76638.1"/>
    <property type="molecule type" value="Genomic_DNA"/>
</dbReference>
<dbReference type="Proteomes" id="UP000001497">
    <property type="component" value="Chromosome"/>
</dbReference>
<evidence type="ECO:0000256" key="1">
    <source>
        <dbReference type="PROSITE-ProRule" id="PRU00473"/>
    </source>
</evidence>
<dbReference type="PATRIC" id="fig|59374.8.peg.320"/>
<name>C9RPV6_FIBSS</name>
<dbReference type="InterPro" id="IPR006665">
    <property type="entry name" value="OmpA-like"/>
</dbReference>
<dbReference type="EMBL" id="CP002158">
    <property type="protein sequence ID" value="ADL27028.1"/>
    <property type="molecule type" value="Genomic_DNA"/>
</dbReference>
<dbReference type="PANTHER" id="PTHR30329:SF20">
    <property type="entry name" value="EXPORTED PROTEIN"/>
    <property type="match status" value="1"/>
</dbReference>
<dbReference type="InterPro" id="IPR036737">
    <property type="entry name" value="OmpA-like_sf"/>
</dbReference>
<evidence type="ECO:0000313" key="6">
    <source>
        <dbReference type="Proteomes" id="UP000000517"/>
    </source>
</evidence>
<dbReference type="STRING" id="59374.FSU_0324"/>
<dbReference type="PANTHER" id="PTHR30329">
    <property type="entry name" value="STATOR ELEMENT OF FLAGELLAR MOTOR COMPLEX"/>
    <property type="match status" value="1"/>
</dbReference>
<dbReference type="eggNOG" id="COG1360">
    <property type="taxonomic scope" value="Bacteria"/>
</dbReference>
<feature type="domain" description="OmpA-like" evidence="3">
    <location>
        <begin position="92"/>
        <end position="231"/>
    </location>
</feature>
<dbReference type="SUPFAM" id="SSF103088">
    <property type="entry name" value="OmpA-like"/>
    <property type="match status" value="1"/>
</dbReference>
<dbReference type="HOGENOM" id="CLU_016890_2_2_0"/>
<evidence type="ECO:0000313" key="5">
    <source>
        <dbReference type="EMBL" id="ADL27028.1"/>
    </source>
</evidence>
<gene>
    <name evidence="4" type="ordered locus">Fisuc_3058</name>
    <name evidence="5" type="ordered locus">FSU_0324</name>
</gene>
<dbReference type="InterPro" id="IPR050330">
    <property type="entry name" value="Bact_OuterMem_StrucFunc"/>
</dbReference>
<evidence type="ECO:0000313" key="7">
    <source>
        <dbReference type="Proteomes" id="UP000001497"/>
    </source>
</evidence>
<dbReference type="Gene3D" id="3.30.1330.60">
    <property type="entry name" value="OmpA-like domain"/>
    <property type="match status" value="1"/>
</dbReference>
<dbReference type="PROSITE" id="PS51123">
    <property type="entry name" value="OMPA_2"/>
    <property type="match status" value="1"/>
</dbReference>
<protein>
    <recommendedName>
        <fullName evidence="3">OmpA-like domain-containing protein</fullName>
    </recommendedName>
</protein>
<keyword evidence="7" id="KW-1185">Reference proteome</keyword>
<sequence length="243" mass="28114">MARRHKITLDAGGDQNPFAMSTGDMMSGLMFVFVLLIIALVWQITKQDNIKKQAINKYQDTRDEIYKELKSTFKDSLNVWGAELDSATLTVRFNEIALDGTPVLFASGDTLLPPRYKSMMKFFFPKYLEILDGEKFREHIEEIRIEGHTDSTPCYSLCKTLERNYLYNMNLSQARSRNVLRYGLTETDVSKDTTLLEFARKYIIATGLSFSQPRATQEKSRRVEIRVRTKAQEQIEEIIKTLK</sequence>
<reference evidence="6" key="2">
    <citation type="submission" date="2010-08" db="EMBL/GenBank/DDBJ databases">
        <title>Complete sequence of Fibrobacter succinogenes subsp. succinogenes S85.</title>
        <authorList>
            <person name="Durkin A.S."/>
            <person name="Nelson K.E."/>
            <person name="Morrison M."/>
            <person name="Forsberg C.W."/>
            <person name="Wilson D.B."/>
            <person name="Russell J.B."/>
            <person name="Cann I.K.O."/>
            <person name="Mackie R.I."/>
            <person name="White B.A."/>
        </authorList>
    </citation>
    <scope>NUCLEOTIDE SEQUENCE [LARGE SCALE GENOMIC DNA]</scope>
    <source>
        <strain evidence="6">ATCC 19169 / S85</strain>
    </source>
</reference>
<evidence type="ECO:0000256" key="2">
    <source>
        <dbReference type="SAM" id="Phobius"/>
    </source>
</evidence>
<organism evidence="5 6">
    <name type="scientific">Fibrobacter succinogenes (strain ATCC 19169 / S85)</name>
    <dbReference type="NCBI Taxonomy" id="59374"/>
    <lineage>
        <taxon>Bacteria</taxon>
        <taxon>Pseudomonadati</taxon>
        <taxon>Fibrobacterota</taxon>
        <taxon>Fibrobacteria</taxon>
        <taxon>Fibrobacterales</taxon>
        <taxon>Fibrobacteraceae</taxon>
        <taxon>Fibrobacter</taxon>
    </lineage>
</organism>
<proteinExistence type="predicted"/>
<dbReference type="KEGG" id="fsu:Fisuc_3058"/>
<dbReference type="OrthoDB" id="9805566at2"/>
<dbReference type="Proteomes" id="UP000000517">
    <property type="component" value="Chromosome"/>
</dbReference>
<keyword evidence="1 2" id="KW-0472">Membrane</keyword>
<reference evidence="5" key="3">
    <citation type="submission" date="2010-08" db="EMBL/GenBank/DDBJ databases">
        <authorList>
            <person name="Durkin A.S."/>
            <person name="Nelson K.E."/>
            <person name="Morrison M."/>
            <person name="Forsberg C.W."/>
            <person name="Wilson D.B."/>
            <person name="Russell J.B."/>
            <person name="Cann I.K.O."/>
            <person name="Mackie R.I."/>
            <person name="White B.A."/>
        </authorList>
    </citation>
    <scope>NUCLEOTIDE SEQUENCE</scope>
    <source>
        <strain evidence="5">S85</strain>
    </source>
</reference>
<keyword evidence="2" id="KW-1133">Transmembrane helix</keyword>
<dbReference type="KEGG" id="fsc:FSU_0324"/>
<accession>C9RPV6</accession>
<dbReference type="RefSeq" id="WP_014545157.1">
    <property type="nucleotide sequence ID" value="NC_013410.1"/>
</dbReference>
<keyword evidence="2" id="KW-0812">Transmembrane</keyword>